<dbReference type="CDD" id="cd07023">
    <property type="entry name" value="S49_Sppa_N_C"/>
    <property type="match status" value="1"/>
</dbReference>
<dbReference type="Proteomes" id="UP000242757">
    <property type="component" value="Unassembled WGS sequence"/>
</dbReference>
<evidence type="ECO:0000313" key="10">
    <source>
        <dbReference type="EMBL" id="OXY81988.1"/>
    </source>
</evidence>
<dbReference type="SUPFAM" id="SSF52096">
    <property type="entry name" value="ClpP/crotonase"/>
    <property type="match status" value="2"/>
</dbReference>
<dbReference type="CDD" id="cd07018">
    <property type="entry name" value="S49_SppA_67K_type"/>
    <property type="match status" value="1"/>
</dbReference>
<proteinExistence type="inferred from homology"/>
<dbReference type="GO" id="GO:0016020">
    <property type="term" value="C:membrane"/>
    <property type="evidence" value="ECO:0007669"/>
    <property type="project" value="UniProtKB-SubCell"/>
</dbReference>
<evidence type="ECO:0000256" key="1">
    <source>
        <dbReference type="ARBA" id="ARBA00004370"/>
    </source>
</evidence>
<evidence type="ECO:0000313" key="11">
    <source>
        <dbReference type="Proteomes" id="UP000242757"/>
    </source>
</evidence>
<evidence type="ECO:0000256" key="5">
    <source>
        <dbReference type="ARBA" id="ARBA00022825"/>
    </source>
</evidence>
<dbReference type="InterPro" id="IPR047217">
    <property type="entry name" value="S49_SppA_67K_type_N"/>
</dbReference>
<protein>
    <submittedName>
        <fullName evidence="10">Signal peptide peptidase SppA</fullName>
    </submittedName>
</protein>
<evidence type="ECO:0000256" key="6">
    <source>
        <dbReference type="ARBA" id="ARBA00023136"/>
    </source>
</evidence>
<evidence type="ECO:0000256" key="2">
    <source>
        <dbReference type="ARBA" id="ARBA00008683"/>
    </source>
</evidence>
<evidence type="ECO:0000256" key="8">
    <source>
        <dbReference type="SAM" id="Phobius"/>
    </source>
</evidence>
<comment type="subcellular location">
    <subcellularLocation>
        <location evidence="1">Membrane</location>
    </subcellularLocation>
</comment>
<comment type="caution">
    <text evidence="10">The sequence shown here is derived from an EMBL/GenBank/DDBJ whole genome shotgun (WGS) entry which is preliminary data.</text>
</comment>
<keyword evidence="5" id="KW-0720">Serine protease</keyword>
<dbReference type="PANTHER" id="PTHR33209:SF1">
    <property type="entry name" value="PEPTIDASE S49 DOMAIN-CONTAINING PROTEIN"/>
    <property type="match status" value="1"/>
</dbReference>
<gene>
    <name evidence="10" type="primary">sppA</name>
    <name evidence="10" type="ORF">B6S08_00165</name>
</gene>
<dbReference type="OrthoDB" id="9764363at2"/>
<dbReference type="InterPro" id="IPR004635">
    <property type="entry name" value="Pept_S49_SppA"/>
</dbReference>
<sequence>MWSAIKWLFRTLGRVLSALRALFINLFFLLALVSLFILFFGEKEAPTLPASAALTLEINGPVLEQEDQPGPRRLFSKWLSGDDAPPPLTLEQIKDALAAARHDERIKVVVLRLQNMTESSLTRLDEVGAALEGFKTSGKPVYALGDYYTQGQYYLAAHADEIWLNPAGAVTIQGMGVYRLHYKSAFERFDITPHVFRVGTYKSFVEPYLRDDMSAESREDTLRWLNQLWQHYQDNVSTLRDIPADHISPGKELLLSRFRAVGGDPARYALEQGLVDRLASRHDMLRHVAKLAGWDHQANAYQSLSVPRYLAHRGPTDSTAPAVGLITASGAIMSGEPAPNTISDERLARLIDQARRDNDLNALVLRIDSPGGSAFAAEQIRAALLRFKQSGKPLVVSMGSTAASGGYWIAADADKIYAAPTTLTGSIGVFGLFLTFEDALAKLGLNTDGVGTTDFVGAGLTTGLPDHAQELIQLGVEHTYQQFVTLVAEGRKLNPAEVEAAAQGHVWTGTDAQGLGLVDELGYLDDALAGAAELAGLPEYRVKRVRLPRSPKELLMEQLMSSNLDAQALLQSALPEVLRPAGDQLGRELNALSRFNDIRGRYVLCVECQEF</sequence>
<dbReference type="Gene3D" id="3.90.226.10">
    <property type="entry name" value="2-enoyl-CoA Hydratase, Chain A, domain 1"/>
    <property type="match status" value="2"/>
</dbReference>
<dbReference type="PANTHER" id="PTHR33209">
    <property type="entry name" value="PROTEASE 4"/>
    <property type="match status" value="1"/>
</dbReference>
<name>A0A233RF05_9GAMM</name>
<dbReference type="Gene3D" id="6.20.330.10">
    <property type="match status" value="1"/>
</dbReference>
<feature type="domain" description="Peptidase S49" evidence="9">
    <location>
        <begin position="387"/>
        <end position="537"/>
    </location>
</feature>
<dbReference type="NCBIfam" id="TIGR00705">
    <property type="entry name" value="SppA_67K"/>
    <property type="match status" value="1"/>
</dbReference>
<dbReference type="GO" id="GO:0008236">
    <property type="term" value="F:serine-type peptidase activity"/>
    <property type="evidence" value="ECO:0007669"/>
    <property type="project" value="UniProtKB-KW"/>
</dbReference>
<organism evidence="10 11">
    <name type="scientific">Oceanimonas doudoroffii</name>
    <dbReference type="NCBI Taxonomy" id="84158"/>
    <lineage>
        <taxon>Bacteria</taxon>
        <taxon>Pseudomonadati</taxon>
        <taxon>Pseudomonadota</taxon>
        <taxon>Gammaproteobacteria</taxon>
        <taxon>Aeromonadales</taxon>
        <taxon>Aeromonadaceae</taxon>
        <taxon>Oceanimonas</taxon>
    </lineage>
</organism>
<keyword evidence="3" id="KW-0645">Protease</keyword>
<keyword evidence="6 8" id="KW-0472">Membrane</keyword>
<dbReference type="GO" id="GO:0006465">
    <property type="term" value="P:signal peptide processing"/>
    <property type="evidence" value="ECO:0007669"/>
    <property type="project" value="InterPro"/>
</dbReference>
<evidence type="ECO:0000256" key="7">
    <source>
        <dbReference type="PIRSR" id="PIRSR001217-1"/>
    </source>
</evidence>
<keyword evidence="8" id="KW-0812">Transmembrane</keyword>
<dbReference type="InterPro" id="IPR047272">
    <property type="entry name" value="S49_SppA_C"/>
</dbReference>
<feature type="active site" description="Nucleophile" evidence="7">
    <location>
        <position position="404"/>
    </location>
</feature>
<keyword evidence="4" id="KW-0378">Hydrolase</keyword>
<dbReference type="InterPro" id="IPR002142">
    <property type="entry name" value="Peptidase_S49"/>
</dbReference>
<dbReference type="RefSeq" id="WP_094198767.1">
    <property type="nucleotide sequence ID" value="NZ_NBIM01000001.1"/>
</dbReference>
<dbReference type="NCBIfam" id="TIGR00706">
    <property type="entry name" value="SppA_dom"/>
    <property type="match status" value="1"/>
</dbReference>
<accession>A0A233RF05</accession>
<keyword evidence="11" id="KW-1185">Reference proteome</keyword>
<dbReference type="Pfam" id="PF01343">
    <property type="entry name" value="Peptidase_S49"/>
    <property type="match status" value="2"/>
</dbReference>
<feature type="active site" description="Proton donor/acceptor" evidence="7">
    <location>
        <position position="202"/>
    </location>
</feature>
<evidence type="ECO:0000256" key="3">
    <source>
        <dbReference type="ARBA" id="ARBA00022670"/>
    </source>
</evidence>
<dbReference type="AlphaFoldDB" id="A0A233RF05"/>
<reference evidence="10 11" key="1">
    <citation type="submission" date="2017-08" db="EMBL/GenBank/DDBJ databases">
        <title>A Genome Sequence of Oceanimonas doudoroffii ATCC 27123T.</title>
        <authorList>
            <person name="Brennan M.A."/>
            <person name="Maclea K.S."/>
            <person name="Mcclelland W.D."/>
            <person name="Trachtenberg A.M."/>
        </authorList>
    </citation>
    <scope>NUCLEOTIDE SEQUENCE [LARGE SCALE GENOMIC DNA]</scope>
    <source>
        <strain evidence="10 11">ATCC 27123</strain>
    </source>
</reference>
<dbReference type="PIRSF" id="PIRSF001217">
    <property type="entry name" value="Protease_4_SppA"/>
    <property type="match status" value="1"/>
</dbReference>
<dbReference type="EMBL" id="NBIM01000001">
    <property type="protein sequence ID" value="OXY81988.1"/>
    <property type="molecule type" value="Genomic_DNA"/>
</dbReference>
<evidence type="ECO:0000256" key="4">
    <source>
        <dbReference type="ARBA" id="ARBA00022801"/>
    </source>
</evidence>
<dbReference type="InterPro" id="IPR004634">
    <property type="entry name" value="Pept_S49_pIV"/>
</dbReference>
<feature type="domain" description="Peptidase S49" evidence="9">
    <location>
        <begin position="134"/>
        <end position="293"/>
    </location>
</feature>
<keyword evidence="8" id="KW-1133">Transmembrane helix</keyword>
<feature type="transmembrane region" description="Helical" evidence="8">
    <location>
        <begin position="21"/>
        <end position="41"/>
    </location>
</feature>
<dbReference type="InterPro" id="IPR029045">
    <property type="entry name" value="ClpP/crotonase-like_dom_sf"/>
</dbReference>
<comment type="similarity">
    <text evidence="2">Belongs to the peptidase S49 family.</text>
</comment>
<evidence type="ECO:0000259" key="9">
    <source>
        <dbReference type="Pfam" id="PF01343"/>
    </source>
</evidence>